<accession>A0A4C1V300</accession>
<keyword evidence="3" id="KW-1185">Reference proteome</keyword>
<evidence type="ECO:0000313" key="3">
    <source>
        <dbReference type="Proteomes" id="UP000299102"/>
    </source>
</evidence>
<feature type="region of interest" description="Disordered" evidence="1">
    <location>
        <begin position="92"/>
        <end position="132"/>
    </location>
</feature>
<dbReference type="EMBL" id="BGZK01000270">
    <property type="protein sequence ID" value="GBP33188.1"/>
    <property type="molecule type" value="Genomic_DNA"/>
</dbReference>
<reference evidence="2 3" key="1">
    <citation type="journal article" date="2019" name="Commun. Biol.">
        <title>The bagworm genome reveals a unique fibroin gene that provides high tensile strength.</title>
        <authorList>
            <person name="Kono N."/>
            <person name="Nakamura H."/>
            <person name="Ohtoshi R."/>
            <person name="Tomita M."/>
            <person name="Numata K."/>
            <person name="Arakawa K."/>
        </authorList>
    </citation>
    <scope>NUCLEOTIDE SEQUENCE [LARGE SCALE GENOMIC DNA]</scope>
</reference>
<sequence>MEDAERQGYEVLGPDTPTHVPTDIRHRPDVLDIVIGHKIRRSMHVEVMYGMDTQHLPILVTVGSGTSTRHRYLRDNADWKLFESSLETLHLVPPLRPPPTSRRLPTTGEKIKRHRPGHDSLPISTSRRGDLP</sequence>
<comment type="caution">
    <text evidence="2">The sequence shown here is derived from an EMBL/GenBank/DDBJ whole genome shotgun (WGS) entry which is preliminary data.</text>
</comment>
<organism evidence="2 3">
    <name type="scientific">Eumeta variegata</name>
    <name type="common">Bagworm moth</name>
    <name type="synonym">Eumeta japonica</name>
    <dbReference type="NCBI Taxonomy" id="151549"/>
    <lineage>
        <taxon>Eukaryota</taxon>
        <taxon>Metazoa</taxon>
        <taxon>Ecdysozoa</taxon>
        <taxon>Arthropoda</taxon>
        <taxon>Hexapoda</taxon>
        <taxon>Insecta</taxon>
        <taxon>Pterygota</taxon>
        <taxon>Neoptera</taxon>
        <taxon>Endopterygota</taxon>
        <taxon>Lepidoptera</taxon>
        <taxon>Glossata</taxon>
        <taxon>Ditrysia</taxon>
        <taxon>Tineoidea</taxon>
        <taxon>Psychidae</taxon>
        <taxon>Oiketicinae</taxon>
        <taxon>Eumeta</taxon>
    </lineage>
</organism>
<feature type="region of interest" description="Disordered" evidence="1">
    <location>
        <begin position="1"/>
        <end position="24"/>
    </location>
</feature>
<evidence type="ECO:0000256" key="1">
    <source>
        <dbReference type="SAM" id="MobiDB-lite"/>
    </source>
</evidence>
<evidence type="ECO:0000313" key="2">
    <source>
        <dbReference type="EMBL" id="GBP33188.1"/>
    </source>
</evidence>
<name>A0A4C1V300_EUMVA</name>
<protein>
    <submittedName>
        <fullName evidence="2">Uncharacterized protein</fullName>
    </submittedName>
</protein>
<dbReference type="Proteomes" id="UP000299102">
    <property type="component" value="Unassembled WGS sequence"/>
</dbReference>
<gene>
    <name evidence="2" type="ORF">EVAR_14869_1</name>
</gene>
<proteinExistence type="predicted"/>
<dbReference type="OrthoDB" id="412981at2759"/>
<dbReference type="AlphaFoldDB" id="A0A4C1V300"/>